<name>A0A099KLL7_COLPS</name>
<feature type="domain" description="HTH gntR-type" evidence="6">
    <location>
        <begin position="10"/>
        <end position="78"/>
    </location>
</feature>
<dbReference type="InterPro" id="IPR015422">
    <property type="entry name" value="PyrdxlP-dep_Trfase_small"/>
</dbReference>
<dbReference type="Gene3D" id="3.40.640.10">
    <property type="entry name" value="Type I PLP-dependent aspartate aminotransferase-like (Major domain)"/>
    <property type="match status" value="1"/>
</dbReference>
<dbReference type="RefSeq" id="WP_231562058.1">
    <property type="nucleotide sequence ID" value="NZ_JQEC01000040.1"/>
</dbReference>
<keyword evidence="7" id="KW-0032">Aminotransferase</keyword>
<dbReference type="InterPro" id="IPR051446">
    <property type="entry name" value="HTH_trans_reg/aminotransferase"/>
</dbReference>
<comment type="caution">
    <text evidence="7">The sequence shown here is derived from an EMBL/GenBank/DDBJ whole genome shotgun (WGS) entry which is preliminary data.</text>
</comment>
<keyword evidence="4" id="KW-0238">DNA-binding</keyword>
<dbReference type="CDD" id="cd00609">
    <property type="entry name" value="AAT_like"/>
    <property type="match status" value="1"/>
</dbReference>
<proteinExistence type="inferred from homology"/>
<dbReference type="SMART" id="SM00345">
    <property type="entry name" value="HTH_GNTR"/>
    <property type="match status" value="1"/>
</dbReference>
<keyword evidence="7" id="KW-0808">Transferase</keyword>
<evidence type="ECO:0000256" key="2">
    <source>
        <dbReference type="ARBA" id="ARBA00022898"/>
    </source>
</evidence>
<dbReference type="PATRIC" id="fig|28229.3.peg.2834"/>
<dbReference type="AlphaFoldDB" id="A0A099KLL7"/>
<evidence type="ECO:0000256" key="4">
    <source>
        <dbReference type="ARBA" id="ARBA00023125"/>
    </source>
</evidence>
<keyword evidence="2" id="KW-0663">Pyridoxal phosphate</keyword>
<dbReference type="InterPro" id="IPR036390">
    <property type="entry name" value="WH_DNA-bd_sf"/>
</dbReference>
<evidence type="ECO:0000256" key="3">
    <source>
        <dbReference type="ARBA" id="ARBA00023015"/>
    </source>
</evidence>
<dbReference type="GO" id="GO:0030170">
    <property type="term" value="F:pyridoxal phosphate binding"/>
    <property type="evidence" value="ECO:0007669"/>
    <property type="project" value="InterPro"/>
</dbReference>
<evidence type="ECO:0000313" key="8">
    <source>
        <dbReference type="Proteomes" id="UP000029868"/>
    </source>
</evidence>
<dbReference type="GO" id="GO:0003700">
    <property type="term" value="F:DNA-binding transcription factor activity"/>
    <property type="evidence" value="ECO:0007669"/>
    <property type="project" value="InterPro"/>
</dbReference>
<dbReference type="Proteomes" id="UP000029868">
    <property type="component" value="Unassembled WGS sequence"/>
</dbReference>
<dbReference type="InterPro" id="IPR015421">
    <property type="entry name" value="PyrdxlP-dep_Trfase_major"/>
</dbReference>
<gene>
    <name evidence="7" type="ORF">GAB14E_3116</name>
</gene>
<keyword evidence="3" id="KW-0805">Transcription regulation</keyword>
<dbReference type="GO" id="GO:0003677">
    <property type="term" value="F:DNA binding"/>
    <property type="evidence" value="ECO:0007669"/>
    <property type="project" value="UniProtKB-KW"/>
</dbReference>
<dbReference type="PROSITE" id="PS50949">
    <property type="entry name" value="HTH_GNTR"/>
    <property type="match status" value="1"/>
</dbReference>
<protein>
    <submittedName>
        <fullName evidence="7">Transcriptional regulator, GntR family with aminotransferase domain containing protein</fullName>
    </submittedName>
</protein>
<reference evidence="7 8" key="1">
    <citation type="submission" date="2014-08" db="EMBL/GenBank/DDBJ databases">
        <title>Genomic and Phenotypic Diversity of Colwellia psychrerythraea strains from Disparate Marine Basins.</title>
        <authorList>
            <person name="Techtmann S.M."/>
            <person name="Stelling S.C."/>
            <person name="Utturkar S.M."/>
            <person name="Alshibli N."/>
            <person name="Harris A."/>
            <person name="Brown S.D."/>
            <person name="Hazen T.C."/>
        </authorList>
    </citation>
    <scope>NUCLEOTIDE SEQUENCE [LARGE SCALE GENOMIC DNA]</scope>
    <source>
        <strain evidence="7 8">GAB14E</strain>
    </source>
</reference>
<dbReference type="Gene3D" id="1.10.10.10">
    <property type="entry name" value="Winged helix-like DNA-binding domain superfamily/Winged helix DNA-binding domain"/>
    <property type="match status" value="1"/>
</dbReference>
<dbReference type="Pfam" id="PF00392">
    <property type="entry name" value="GntR"/>
    <property type="match status" value="1"/>
</dbReference>
<dbReference type="EMBL" id="JQEC01000040">
    <property type="protein sequence ID" value="KGJ91634.1"/>
    <property type="molecule type" value="Genomic_DNA"/>
</dbReference>
<dbReference type="SUPFAM" id="SSF46785">
    <property type="entry name" value="Winged helix' DNA-binding domain"/>
    <property type="match status" value="1"/>
</dbReference>
<organism evidence="7 8">
    <name type="scientific">Colwellia psychrerythraea</name>
    <name type="common">Vibrio psychroerythus</name>
    <dbReference type="NCBI Taxonomy" id="28229"/>
    <lineage>
        <taxon>Bacteria</taxon>
        <taxon>Pseudomonadati</taxon>
        <taxon>Pseudomonadota</taxon>
        <taxon>Gammaproteobacteria</taxon>
        <taxon>Alteromonadales</taxon>
        <taxon>Colwelliaceae</taxon>
        <taxon>Colwellia</taxon>
    </lineage>
</organism>
<comment type="similarity">
    <text evidence="1">In the C-terminal section; belongs to the class-I pyridoxal-phosphate-dependent aminotransferase family.</text>
</comment>
<dbReference type="GO" id="GO:0008483">
    <property type="term" value="F:transaminase activity"/>
    <property type="evidence" value="ECO:0007669"/>
    <property type="project" value="UniProtKB-KW"/>
</dbReference>
<accession>A0A099KLL7</accession>
<evidence type="ECO:0000256" key="1">
    <source>
        <dbReference type="ARBA" id="ARBA00005384"/>
    </source>
</evidence>
<dbReference type="CDD" id="cd07377">
    <property type="entry name" value="WHTH_GntR"/>
    <property type="match status" value="1"/>
</dbReference>
<dbReference type="PANTHER" id="PTHR46577:SF1">
    <property type="entry name" value="HTH-TYPE TRANSCRIPTIONAL REGULATORY PROTEIN GABR"/>
    <property type="match status" value="1"/>
</dbReference>
<dbReference type="InterPro" id="IPR004839">
    <property type="entry name" value="Aminotransferase_I/II_large"/>
</dbReference>
<dbReference type="InterPro" id="IPR000524">
    <property type="entry name" value="Tscrpt_reg_HTH_GntR"/>
</dbReference>
<dbReference type="SUPFAM" id="SSF53383">
    <property type="entry name" value="PLP-dependent transferases"/>
    <property type="match status" value="1"/>
</dbReference>
<evidence type="ECO:0000259" key="6">
    <source>
        <dbReference type="PROSITE" id="PS50949"/>
    </source>
</evidence>
<evidence type="ECO:0000256" key="5">
    <source>
        <dbReference type="ARBA" id="ARBA00023163"/>
    </source>
</evidence>
<dbReference type="PANTHER" id="PTHR46577">
    <property type="entry name" value="HTH-TYPE TRANSCRIPTIONAL REGULATORY PROTEIN GABR"/>
    <property type="match status" value="1"/>
</dbReference>
<dbReference type="InterPro" id="IPR015424">
    <property type="entry name" value="PyrdxlP-dep_Trfase"/>
</dbReference>
<evidence type="ECO:0000313" key="7">
    <source>
        <dbReference type="EMBL" id="KGJ91634.1"/>
    </source>
</evidence>
<dbReference type="Gene3D" id="3.90.1150.10">
    <property type="entry name" value="Aspartate Aminotransferase, domain 1"/>
    <property type="match status" value="1"/>
</dbReference>
<sequence length="511" mass="57237">MKLLDKSSSAYLYQQVIDFIEHQQEIGALQPGDKLPSLRKLSRQFEISVPTVKQAYIELERQGRVSARPQSGYYLQAAQARTLKPRPAKWAQCKPAEVQGRSMIEQVHAAVHLPDTVALGISNPIQAHPPDKALARLMRSVLSKVSEKAVSYGPVTGDAKLRMQLAFRYQDQGVEVNPDDIVITNGAQEALSIALQCVAKRGDIIAIESPCFFGIIELIETLGMKALEVYTCTEDGVGLEELSQAIEQHNITACLFSTAINNPLGSMKTDEQRQAMVTLLELHDIPLIEDEVYSEIYFTDKKPKPAQLYSEKGLVMTCSSFSKTAAPGYRIGWLLPGKFEEQAKRIKRAQSASTPMLQQWTLNEYLLSGDYDRHLCVLRKTLAYNCERMRALVAEHFPKEVCISKPQGGSVLWLRCQSHVNTAEFFQQALTQGVSFAPGAVFSPSGKYQNYMRVSYGVQWGEDVEKAIRTLGELVFEYTCQQKTVLESHKMNNEKMINHQSNQIGKLVDKL</sequence>
<dbReference type="InterPro" id="IPR036388">
    <property type="entry name" value="WH-like_DNA-bd_sf"/>
</dbReference>
<dbReference type="Pfam" id="PF00155">
    <property type="entry name" value="Aminotran_1_2"/>
    <property type="match status" value="1"/>
</dbReference>
<keyword evidence="5" id="KW-0804">Transcription</keyword>